<keyword evidence="1" id="KW-0732">Signal</keyword>
<gene>
    <name evidence="3" type="ORF">HK100_012520</name>
</gene>
<evidence type="ECO:0000313" key="3">
    <source>
        <dbReference type="EMBL" id="KAJ3121091.1"/>
    </source>
</evidence>
<dbReference type="Proteomes" id="UP001211907">
    <property type="component" value="Unassembled WGS sequence"/>
</dbReference>
<keyword evidence="4" id="KW-1185">Reference proteome</keyword>
<sequence length="129" mass="12898">LITWEVTGSPSAAYLALPLTLVIGNAANSNNVVPVATLSFSSKIYISNATVTATVPTSISAGQNYTVEAKYDDLTTSVTLLSCYSPQFAITSTAVASTTTSVVTTTTKSGAVGGSVAGVAAAGVLALFL</sequence>
<dbReference type="Pfam" id="PF10342">
    <property type="entry name" value="Kre9_KNH"/>
    <property type="match status" value="1"/>
</dbReference>
<organism evidence="3 4">
    <name type="scientific">Physocladia obscura</name>
    <dbReference type="NCBI Taxonomy" id="109957"/>
    <lineage>
        <taxon>Eukaryota</taxon>
        <taxon>Fungi</taxon>
        <taxon>Fungi incertae sedis</taxon>
        <taxon>Chytridiomycota</taxon>
        <taxon>Chytridiomycota incertae sedis</taxon>
        <taxon>Chytridiomycetes</taxon>
        <taxon>Chytridiales</taxon>
        <taxon>Chytriomycetaceae</taxon>
        <taxon>Physocladia</taxon>
    </lineage>
</organism>
<dbReference type="InterPro" id="IPR018466">
    <property type="entry name" value="Kre9/Knh1-like_N"/>
</dbReference>
<dbReference type="AlphaFoldDB" id="A0AAD5SZM0"/>
<evidence type="ECO:0000259" key="2">
    <source>
        <dbReference type="Pfam" id="PF10342"/>
    </source>
</evidence>
<evidence type="ECO:0000256" key="1">
    <source>
        <dbReference type="ARBA" id="ARBA00022729"/>
    </source>
</evidence>
<evidence type="ECO:0000313" key="4">
    <source>
        <dbReference type="Proteomes" id="UP001211907"/>
    </source>
</evidence>
<feature type="domain" description="Yeast cell wall synthesis Kre9/Knh1-like N-terminal" evidence="2">
    <location>
        <begin position="2"/>
        <end position="90"/>
    </location>
</feature>
<proteinExistence type="predicted"/>
<protein>
    <recommendedName>
        <fullName evidence="2">Yeast cell wall synthesis Kre9/Knh1-like N-terminal domain-containing protein</fullName>
    </recommendedName>
</protein>
<name>A0AAD5SZM0_9FUNG</name>
<accession>A0AAD5SZM0</accession>
<feature type="non-terminal residue" evidence="3">
    <location>
        <position position="1"/>
    </location>
</feature>
<dbReference type="EMBL" id="JADGJH010000909">
    <property type="protein sequence ID" value="KAJ3121091.1"/>
    <property type="molecule type" value="Genomic_DNA"/>
</dbReference>
<comment type="caution">
    <text evidence="3">The sequence shown here is derived from an EMBL/GenBank/DDBJ whole genome shotgun (WGS) entry which is preliminary data.</text>
</comment>
<reference evidence="3" key="1">
    <citation type="submission" date="2020-05" db="EMBL/GenBank/DDBJ databases">
        <title>Phylogenomic resolution of chytrid fungi.</title>
        <authorList>
            <person name="Stajich J.E."/>
            <person name="Amses K."/>
            <person name="Simmons R."/>
            <person name="Seto K."/>
            <person name="Myers J."/>
            <person name="Bonds A."/>
            <person name="Quandt C.A."/>
            <person name="Barry K."/>
            <person name="Liu P."/>
            <person name="Grigoriev I."/>
            <person name="Longcore J.E."/>
            <person name="James T.Y."/>
        </authorList>
    </citation>
    <scope>NUCLEOTIDE SEQUENCE</scope>
    <source>
        <strain evidence="3">JEL0513</strain>
    </source>
</reference>